<feature type="region of interest" description="Disordered" evidence="1">
    <location>
        <begin position="27"/>
        <end position="69"/>
    </location>
</feature>
<sequence>MLSMYKPLVLPNYSVMKADEKKTDQLMREEGVEQPQKEKPGELKTDFPMSEKDEVKKAEQNTNQKQKDK</sequence>
<evidence type="ECO:0000313" key="3">
    <source>
        <dbReference type="Proteomes" id="UP000242687"/>
    </source>
</evidence>
<dbReference type="EMBL" id="PGFJ01000002">
    <property type="protein sequence ID" value="PJJ80132.1"/>
    <property type="molecule type" value="Genomic_DNA"/>
</dbReference>
<evidence type="ECO:0000313" key="2">
    <source>
        <dbReference type="EMBL" id="PJJ80132.1"/>
    </source>
</evidence>
<gene>
    <name evidence="2" type="ORF">CLV57_3277</name>
</gene>
<comment type="caution">
    <text evidence="2">The sequence shown here is derived from an EMBL/GenBank/DDBJ whole genome shotgun (WGS) entry which is preliminary data.</text>
</comment>
<accession>A0A2H9VP89</accession>
<proteinExistence type="predicted"/>
<evidence type="ECO:0000256" key="1">
    <source>
        <dbReference type="SAM" id="MobiDB-lite"/>
    </source>
</evidence>
<name>A0A2H9VP89_9SPHI</name>
<keyword evidence="3" id="KW-1185">Reference proteome</keyword>
<dbReference type="Proteomes" id="UP000242687">
    <property type="component" value="Unassembled WGS sequence"/>
</dbReference>
<organism evidence="2 3">
    <name type="scientific">Mucilaginibacter auburnensis</name>
    <dbReference type="NCBI Taxonomy" id="1457233"/>
    <lineage>
        <taxon>Bacteria</taxon>
        <taxon>Pseudomonadati</taxon>
        <taxon>Bacteroidota</taxon>
        <taxon>Sphingobacteriia</taxon>
        <taxon>Sphingobacteriales</taxon>
        <taxon>Sphingobacteriaceae</taxon>
        <taxon>Mucilaginibacter</taxon>
    </lineage>
</organism>
<reference evidence="2 3" key="1">
    <citation type="submission" date="2017-11" db="EMBL/GenBank/DDBJ databases">
        <title>Genomic Encyclopedia of Archaeal and Bacterial Type Strains, Phase II (KMG-II): From Individual Species to Whole Genera.</title>
        <authorList>
            <person name="Goeker M."/>
        </authorList>
    </citation>
    <scope>NUCLEOTIDE SEQUENCE [LARGE SCALE GENOMIC DNA]</scope>
    <source>
        <strain evidence="2 3">DSM 28175</strain>
    </source>
</reference>
<dbReference type="AlphaFoldDB" id="A0A2H9VP89"/>
<protein>
    <submittedName>
        <fullName evidence="2">Uncharacterized protein</fullName>
    </submittedName>
</protein>